<dbReference type="InterPro" id="IPR058792">
    <property type="entry name" value="Beta-barrel_RND_2"/>
</dbReference>
<dbReference type="PANTHER" id="PTHR30469">
    <property type="entry name" value="MULTIDRUG RESISTANCE PROTEIN MDTA"/>
    <property type="match status" value="1"/>
</dbReference>
<dbReference type="GO" id="GO:1990281">
    <property type="term" value="C:efflux pump complex"/>
    <property type="evidence" value="ECO:0007669"/>
    <property type="project" value="TreeGrafter"/>
</dbReference>
<dbReference type="PANTHER" id="PTHR30469:SF15">
    <property type="entry name" value="HLYD FAMILY OF SECRETION PROTEINS"/>
    <property type="match status" value="1"/>
</dbReference>
<dbReference type="InterPro" id="IPR058627">
    <property type="entry name" value="MdtA-like_C"/>
</dbReference>
<feature type="domain" description="Multidrug resistance protein MdtA-like C-terminal permuted SH3" evidence="3">
    <location>
        <begin position="205"/>
        <end position="259"/>
    </location>
</feature>
<protein>
    <submittedName>
        <fullName evidence="4">Efflux RND transporter periplasmic adaptor subunit</fullName>
    </submittedName>
</protein>
<dbReference type="GO" id="GO:0015562">
    <property type="term" value="F:efflux transmembrane transporter activity"/>
    <property type="evidence" value="ECO:0007669"/>
    <property type="project" value="TreeGrafter"/>
</dbReference>
<dbReference type="Gene3D" id="2.40.420.20">
    <property type="match status" value="1"/>
</dbReference>
<evidence type="ECO:0000259" key="3">
    <source>
        <dbReference type="Pfam" id="PF25967"/>
    </source>
</evidence>
<dbReference type="Proteomes" id="UP000567293">
    <property type="component" value="Unassembled WGS sequence"/>
</dbReference>
<comment type="similarity">
    <text evidence="1">Belongs to the membrane fusion protein (MFP) (TC 8.A.1) family.</text>
</comment>
<proteinExistence type="inferred from homology"/>
<dbReference type="Pfam" id="PF25954">
    <property type="entry name" value="Beta-barrel_RND_2"/>
    <property type="match status" value="1"/>
</dbReference>
<evidence type="ECO:0000313" key="4">
    <source>
        <dbReference type="EMBL" id="MBA0087475.1"/>
    </source>
</evidence>
<dbReference type="SUPFAM" id="SSF111369">
    <property type="entry name" value="HlyD-like secretion proteins"/>
    <property type="match status" value="1"/>
</dbReference>
<dbReference type="NCBIfam" id="TIGR01730">
    <property type="entry name" value="RND_mfp"/>
    <property type="match status" value="1"/>
</dbReference>
<name>A0A7V8NUH4_9BACT</name>
<feature type="non-terminal residue" evidence="4">
    <location>
        <position position="1"/>
    </location>
</feature>
<dbReference type="Gene3D" id="2.40.30.170">
    <property type="match status" value="1"/>
</dbReference>
<organism evidence="4 5">
    <name type="scientific">Candidatus Acidiferrum panamense</name>
    <dbReference type="NCBI Taxonomy" id="2741543"/>
    <lineage>
        <taxon>Bacteria</taxon>
        <taxon>Pseudomonadati</taxon>
        <taxon>Acidobacteriota</taxon>
        <taxon>Terriglobia</taxon>
        <taxon>Candidatus Acidiferrales</taxon>
        <taxon>Candidatus Acidiferrum</taxon>
    </lineage>
</organism>
<dbReference type="FunFam" id="2.40.30.170:FF:000010">
    <property type="entry name" value="Efflux RND transporter periplasmic adaptor subunit"/>
    <property type="match status" value="1"/>
</dbReference>
<feature type="domain" description="CusB-like beta-barrel" evidence="2">
    <location>
        <begin position="124"/>
        <end position="195"/>
    </location>
</feature>
<dbReference type="Gene3D" id="1.10.287.470">
    <property type="entry name" value="Helix hairpin bin"/>
    <property type="match status" value="1"/>
</dbReference>
<evidence type="ECO:0000313" key="5">
    <source>
        <dbReference type="Proteomes" id="UP000567293"/>
    </source>
</evidence>
<dbReference type="EMBL" id="JACDQQ010002023">
    <property type="protein sequence ID" value="MBA0087475.1"/>
    <property type="molecule type" value="Genomic_DNA"/>
</dbReference>
<comment type="caution">
    <text evidence="4">The sequence shown here is derived from an EMBL/GenBank/DDBJ whole genome shotgun (WGS) entry which is preliminary data.</text>
</comment>
<reference evidence="4" key="1">
    <citation type="submission" date="2020-06" db="EMBL/GenBank/DDBJ databases">
        <title>Legume-microbial interactions unlock mineral nutrients during tropical forest succession.</title>
        <authorList>
            <person name="Epihov D.Z."/>
        </authorList>
    </citation>
    <scope>NUCLEOTIDE SEQUENCE [LARGE SCALE GENOMIC DNA]</scope>
    <source>
        <strain evidence="4">Pan2503</strain>
    </source>
</reference>
<accession>A0A7V8NUH4</accession>
<keyword evidence="5" id="KW-1185">Reference proteome</keyword>
<dbReference type="InterPro" id="IPR006143">
    <property type="entry name" value="RND_pump_MFP"/>
</dbReference>
<evidence type="ECO:0000259" key="2">
    <source>
        <dbReference type="Pfam" id="PF25954"/>
    </source>
</evidence>
<dbReference type="Pfam" id="PF25967">
    <property type="entry name" value="RND-MFP_C"/>
    <property type="match status" value="1"/>
</dbReference>
<sequence length="286" mass="31859">DPQKIASVQRAEADLFDADQKYTRAQEMFRDNLISQQQLDEAASRYQSTKATYTVALQEVDRLKALLVSSEASEKLSEKKLNDSTIRAPFPGSIKTRDVHPGEYLRVQSPVMVLVRTDRLRARLAVPERWAGWVKDGVTIDLHVEAFPGETFHGRISRINPAVAQDSRTFEAEALLVNLDARLKPGFFVQASIPSEKEEKTIFLPENAVNYRYGVYKVFLLDGNRVSERQIRPAGQTEDDRGRRFEVAEGLKPGDRVAVAVAGELHDGAVVQEQPGGSPGDVPAMK</sequence>
<gene>
    <name evidence="4" type="ORF">HRJ53_21020</name>
</gene>
<dbReference type="AlphaFoldDB" id="A0A7V8NUH4"/>
<evidence type="ECO:0000256" key="1">
    <source>
        <dbReference type="ARBA" id="ARBA00009477"/>
    </source>
</evidence>